<dbReference type="Proteomes" id="UP000244874">
    <property type="component" value="Unassembled WGS sequence"/>
</dbReference>
<accession>A0A2R7USN3</accession>
<comment type="caution">
    <text evidence="1">The sequence shown here is derived from an EMBL/GenBank/DDBJ whole genome shotgun (WGS) entry which is preliminary data.</text>
</comment>
<protein>
    <submittedName>
        <fullName evidence="1">Uncharacterized protein</fullName>
    </submittedName>
</protein>
<dbReference type="AlphaFoldDB" id="A0A2R7USN3"/>
<proteinExistence type="predicted"/>
<evidence type="ECO:0000313" key="2">
    <source>
        <dbReference type="Proteomes" id="UP000244874"/>
    </source>
</evidence>
<gene>
    <name evidence="1" type="ORF">DBB42_00080</name>
</gene>
<sequence>MPGLRPLGLLRSPSQASQLLQDHYSLQGKAATVPVGAGSPANTGAAGASHRVGFFAGKPTPTGLCPINGHSLR</sequence>
<reference evidence="1 2" key="1">
    <citation type="submission" date="2018-04" db="EMBL/GenBank/DDBJ databases">
        <authorList>
            <person name="Go L.Y."/>
            <person name="Mitchell J.A."/>
        </authorList>
    </citation>
    <scope>NUCLEOTIDE SEQUENCE [LARGE SCALE GENOMIC DNA]</scope>
    <source>
        <strain evidence="1 2">KCJK7865</strain>
    </source>
</reference>
<organism evidence="1 2">
    <name type="scientific">Pseudomonas plecoglossicida</name>
    <dbReference type="NCBI Taxonomy" id="70775"/>
    <lineage>
        <taxon>Bacteria</taxon>
        <taxon>Pseudomonadati</taxon>
        <taxon>Pseudomonadota</taxon>
        <taxon>Gammaproteobacteria</taxon>
        <taxon>Pseudomonadales</taxon>
        <taxon>Pseudomonadaceae</taxon>
        <taxon>Pseudomonas</taxon>
    </lineage>
</organism>
<dbReference type="EMBL" id="QANO01000016">
    <property type="protein sequence ID" value="PTU54275.1"/>
    <property type="molecule type" value="Genomic_DNA"/>
</dbReference>
<evidence type="ECO:0000313" key="1">
    <source>
        <dbReference type="EMBL" id="PTU54275.1"/>
    </source>
</evidence>
<name>A0A2R7USN3_PSEDL</name>